<keyword evidence="2" id="KW-0472">Membrane</keyword>
<dbReference type="Proteomes" id="UP001582793">
    <property type="component" value="Unassembled WGS sequence"/>
</dbReference>
<accession>A0ABV5CWI9</accession>
<proteinExistence type="predicted"/>
<organism evidence="3 4">
    <name type="scientific">Polymorphospora lycopeni</name>
    <dbReference type="NCBI Taxonomy" id="3140240"/>
    <lineage>
        <taxon>Bacteria</taxon>
        <taxon>Bacillati</taxon>
        <taxon>Actinomycetota</taxon>
        <taxon>Actinomycetes</taxon>
        <taxon>Micromonosporales</taxon>
        <taxon>Micromonosporaceae</taxon>
        <taxon>Polymorphospora</taxon>
    </lineage>
</organism>
<dbReference type="RefSeq" id="WP_364221041.1">
    <property type="nucleotide sequence ID" value="NZ_JBCGDC010000089.1"/>
</dbReference>
<protein>
    <submittedName>
        <fullName evidence="3">Uncharacterized protein</fullName>
    </submittedName>
</protein>
<keyword evidence="4" id="KW-1185">Reference proteome</keyword>
<dbReference type="EMBL" id="JBCGDC010000089">
    <property type="protein sequence ID" value="MFB6396368.1"/>
    <property type="molecule type" value="Genomic_DNA"/>
</dbReference>
<keyword evidence="2" id="KW-1133">Transmembrane helix</keyword>
<evidence type="ECO:0000313" key="3">
    <source>
        <dbReference type="EMBL" id="MFB6396368.1"/>
    </source>
</evidence>
<reference evidence="3 4" key="1">
    <citation type="submission" date="2024-04" db="EMBL/GenBank/DDBJ databases">
        <title>Polymorphospora sp. isolated from Baiyangdian Lake in Xiong'an New Area.</title>
        <authorList>
            <person name="Zhang X."/>
            <person name="Liu J."/>
        </authorList>
    </citation>
    <scope>NUCLEOTIDE SEQUENCE [LARGE SCALE GENOMIC DNA]</scope>
    <source>
        <strain evidence="3 4">2-325</strain>
    </source>
</reference>
<comment type="caution">
    <text evidence="3">The sequence shown here is derived from an EMBL/GenBank/DDBJ whole genome shotgun (WGS) entry which is preliminary data.</text>
</comment>
<sequence length="175" mass="19086">MESAMPPVQPGQRSAYGPGGSMPRVRRLRLVLSVLGGMIALLCVGGAGVVYVAYDTVTQPDRSAPDVVVDNYLRAVFVERDDVKAAIFTCPESARLAPLLLLRADLLSREQEFGTQFNVSWGSLGMITRDEFAEVTLELRISASVDGFEQSDLQGWRFELAESDSWRVCAAAENA</sequence>
<name>A0ABV5CWI9_9ACTN</name>
<gene>
    <name evidence="3" type="ORF">AAFH96_25160</name>
</gene>
<feature type="transmembrane region" description="Helical" evidence="2">
    <location>
        <begin position="30"/>
        <end position="54"/>
    </location>
</feature>
<evidence type="ECO:0000313" key="4">
    <source>
        <dbReference type="Proteomes" id="UP001582793"/>
    </source>
</evidence>
<keyword evidence="2" id="KW-0812">Transmembrane</keyword>
<evidence type="ECO:0000256" key="1">
    <source>
        <dbReference type="SAM" id="MobiDB-lite"/>
    </source>
</evidence>
<evidence type="ECO:0000256" key="2">
    <source>
        <dbReference type="SAM" id="Phobius"/>
    </source>
</evidence>
<feature type="region of interest" description="Disordered" evidence="1">
    <location>
        <begin position="1"/>
        <end position="20"/>
    </location>
</feature>